<sequence length="492" mass="52380">ESVRRRTDRSAADGRRAARQHRRARRQRRARAALRPLHHRGPAGPRRVEAGLAHHADQHLRRAAGHRRPRDGGPLRGLQRQRRHRGGHADLDRHRGLHHVGVHGDERAGGALRGRGRRGNGRPHRLPGVPDRARHLAAGAGPGGLAGRAVAADPGERHRRRAGRGAALPADIDGVQQRHADLLPHQRRAALGRRRAHAHGAGHRHDAVEHRAERGVHHRRGPHPRVRNGRRGDGNGDRGGAAGCVLAVQAVARRMGGLVSQGPGVRTRLGDHQVALPLRAAGGDPGDRHERGRAAAAGVHRLAGAERGGPGRVRGVVRAALFAGHLDVGGADGRRRRGRRAEPGRRPAGPRQRGGARGGAHRHGGRGLPGPVLLLSAPHAAGRVRHGRAGGGGHRRAAAAHPERFGADDRRGAHLHRRPAGHGRHQGAAVHLHRLAGDGAAGHLRRGGARGHAGPAGHLARHPGRAHHPLRPQRPALPEGRVAEHRGRRAAI</sequence>
<feature type="region of interest" description="Disordered" evidence="1">
    <location>
        <begin position="1"/>
        <end position="129"/>
    </location>
</feature>
<proteinExistence type="predicted"/>
<feature type="compositionally biased region" description="Basic and acidic residues" evidence="1">
    <location>
        <begin position="203"/>
        <end position="215"/>
    </location>
</feature>
<feature type="region of interest" description="Disordered" evidence="1">
    <location>
        <begin position="328"/>
        <end position="368"/>
    </location>
</feature>
<feature type="compositionally biased region" description="Basic residues" evidence="1">
    <location>
        <begin position="459"/>
        <end position="471"/>
    </location>
</feature>
<feature type="region of interest" description="Disordered" evidence="1">
    <location>
        <begin position="440"/>
        <end position="492"/>
    </location>
</feature>
<organism evidence="2">
    <name type="scientific">uncultured Gemmatimonadota bacterium</name>
    <dbReference type="NCBI Taxonomy" id="203437"/>
    <lineage>
        <taxon>Bacteria</taxon>
        <taxon>Pseudomonadati</taxon>
        <taxon>Gemmatimonadota</taxon>
        <taxon>environmental samples</taxon>
    </lineage>
</organism>
<reference evidence="2" key="1">
    <citation type="submission" date="2020-02" db="EMBL/GenBank/DDBJ databases">
        <authorList>
            <person name="Meier V. D."/>
        </authorList>
    </citation>
    <scope>NUCLEOTIDE SEQUENCE</scope>
    <source>
        <strain evidence="2">AVDCRST_MAG89</strain>
    </source>
</reference>
<feature type="region of interest" description="Disordered" evidence="1">
    <location>
        <begin position="200"/>
        <end position="238"/>
    </location>
</feature>
<gene>
    <name evidence="2" type="ORF">AVDCRST_MAG89-616</name>
</gene>
<feature type="non-terminal residue" evidence="2">
    <location>
        <position position="492"/>
    </location>
</feature>
<feature type="compositionally biased region" description="Basic and acidic residues" evidence="1">
    <location>
        <begin position="1"/>
        <end position="16"/>
    </location>
</feature>
<accession>A0A6J4KDQ2</accession>
<feature type="compositionally biased region" description="Basic residues" evidence="1">
    <location>
        <begin position="114"/>
        <end position="125"/>
    </location>
</feature>
<dbReference type="AlphaFoldDB" id="A0A6J4KDQ2"/>
<feature type="compositionally biased region" description="Basic and acidic residues" evidence="1">
    <location>
        <begin position="46"/>
        <end position="60"/>
    </location>
</feature>
<protein>
    <submittedName>
        <fullName evidence="2">Uncharacterized protein</fullName>
    </submittedName>
</protein>
<feature type="non-terminal residue" evidence="2">
    <location>
        <position position="1"/>
    </location>
</feature>
<name>A0A6J4KDQ2_9BACT</name>
<feature type="compositionally biased region" description="Basic residues" evidence="1">
    <location>
        <begin position="17"/>
        <end position="41"/>
    </location>
</feature>
<evidence type="ECO:0000256" key="1">
    <source>
        <dbReference type="SAM" id="MobiDB-lite"/>
    </source>
</evidence>
<evidence type="ECO:0000313" key="2">
    <source>
        <dbReference type="EMBL" id="CAA9303103.1"/>
    </source>
</evidence>
<feature type="compositionally biased region" description="Basic residues" evidence="1">
    <location>
        <begin position="216"/>
        <end position="229"/>
    </location>
</feature>
<dbReference type="EMBL" id="CADCTV010000136">
    <property type="protein sequence ID" value="CAA9303103.1"/>
    <property type="molecule type" value="Genomic_DNA"/>
</dbReference>